<protein>
    <recommendedName>
        <fullName evidence="1">Glyoxalase-like domain-containing protein</fullName>
    </recommendedName>
</protein>
<dbReference type="Proteomes" id="UP000664203">
    <property type="component" value="Unassembled WGS sequence"/>
</dbReference>
<evidence type="ECO:0000259" key="1">
    <source>
        <dbReference type="Pfam" id="PF13468"/>
    </source>
</evidence>
<dbReference type="AlphaFoldDB" id="A0A8H3IYT8"/>
<organism evidence="2 3">
    <name type="scientific">Alectoria fallacina</name>
    <dbReference type="NCBI Taxonomy" id="1903189"/>
    <lineage>
        <taxon>Eukaryota</taxon>
        <taxon>Fungi</taxon>
        <taxon>Dikarya</taxon>
        <taxon>Ascomycota</taxon>
        <taxon>Pezizomycotina</taxon>
        <taxon>Lecanoromycetes</taxon>
        <taxon>OSLEUM clade</taxon>
        <taxon>Lecanoromycetidae</taxon>
        <taxon>Lecanorales</taxon>
        <taxon>Lecanorineae</taxon>
        <taxon>Parmeliaceae</taxon>
        <taxon>Alectoria</taxon>
    </lineage>
</organism>
<dbReference type="InterPro" id="IPR029068">
    <property type="entry name" value="Glyas_Bleomycin-R_OHBP_Dase"/>
</dbReference>
<dbReference type="PANTHER" id="PTHR40265:SF1">
    <property type="entry name" value="GLYOXALASE-LIKE DOMAIN-CONTAINING PROTEIN"/>
    <property type="match status" value="1"/>
</dbReference>
<proteinExistence type="predicted"/>
<keyword evidence="3" id="KW-1185">Reference proteome</keyword>
<dbReference type="Pfam" id="PF13468">
    <property type="entry name" value="Glyoxalase_3"/>
    <property type="match status" value="1"/>
</dbReference>
<accession>A0A8H3IYT8</accession>
<sequence>MQVGLRQTPSPAYWLNWYTGQSSRNKLIVFADGTYLELFCWINTPREFYAWANKSPGLIDFALTAMPPSTAQSLHNSIMSRLRENQNGKELDLGYTLPDVGSRTRWDAVQVKWESSRPVTSNSLNRTDFPFLCHDVTPRTVRVPFDHKEKTTHPCGAVGISIVEVMVPKTRFDFFAKLYGYILGASPRIIDERGKDRCLDFEIGLPNQGLGPSNLSLRSEQDEIDRDWLRDRGAGIRGLVLSIGGREGHGEEALGVGGIASTISLKW</sequence>
<evidence type="ECO:0000313" key="2">
    <source>
        <dbReference type="EMBL" id="CAF9933489.1"/>
    </source>
</evidence>
<feature type="domain" description="Glyoxalase-like" evidence="1">
    <location>
        <begin position="22"/>
        <end position="170"/>
    </location>
</feature>
<comment type="caution">
    <text evidence="2">The sequence shown here is derived from an EMBL/GenBank/DDBJ whole genome shotgun (WGS) entry which is preliminary data.</text>
</comment>
<reference evidence="2" key="1">
    <citation type="submission" date="2021-03" db="EMBL/GenBank/DDBJ databases">
        <authorList>
            <person name="Tagirdzhanova G."/>
        </authorList>
    </citation>
    <scope>NUCLEOTIDE SEQUENCE</scope>
</reference>
<dbReference type="EMBL" id="CAJPDR010000355">
    <property type="protein sequence ID" value="CAF9933489.1"/>
    <property type="molecule type" value="Genomic_DNA"/>
</dbReference>
<gene>
    <name evidence="2" type="ORF">ALECFALPRED_005610</name>
</gene>
<name>A0A8H3IYT8_9LECA</name>
<evidence type="ECO:0000313" key="3">
    <source>
        <dbReference type="Proteomes" id="UP000664203"/>
    </source>
</evidence>
<dbReference type="Gene3D" id="3.10.180.10">
    <property type="entry name" value="2,3-Dihydroxybiphenyl 1,2-Dioxygenase, domain 1"/>
    <property type="match status" value="1"/>
</dbReference>
<dbReference type="PANTHER" id="PTHR40265">
    <property type="entry name" value="BLL2707 PROTEIN"/>
    <property type="match status" value="1"/>
</dbReference>
<dbReference type="OrthoDB" id="408973at2759"/>
<dbReference type="InterPro" id="IPR025870">
    <property type="entry name" value="Glyoxalase-like_dom"/>
</dbReference>